<sequence>DPVVDLVHHTSYPAWLSVGFRDRRFGPAYLRYAEVVASRYPWLRHYTLFNEPFATLFLAGHEALWPPYDHGMPGFVRLLRSVLPWL</sequence>
<feature type="non-terminal residue" evidence="1">
    <location>
        <position position="1"/>
    </location>
</feature>
<gene>
    <name evidence="1" type="ORF">HER39_20275</name>
</gene>
<dbReference type="SUPFAM" id="SSF51445">
    <property type="entry name" value="(Trans)glycosidases"/>
    <property type="match status" value="1"/>
</dbReference>
<dbReference type="Gene3D" id="3.20.20.80">
    <property type="entry name" value="Glycosidases"/>
    <property type="match status" value="1"/>
</dbReference>
<accession>A0ABX1JVV5</accession>
<keyword evidence="2" id="KW-1185">Reference proteome</keyword>
<protein>
    <submittedName>
        <fullName evidence="1">dTDP-4-dehydrorhamnose reductase</fullName>
    </submittedName>
</protein>
<evidence type="ECO:0000313" key="2">
    <source>
        <dbReference type="Proteomes" id="UP000523795"/>
    </source>
</evidence>
<evidence type="ECO:0000313" key="1">
    <source>
        <dbReference type="EMBL" id="NKX52866.1"/>
    </source>
</evidence>
<name>A0ABX1JVV5_9MICC</name>
<comment type="caution">
    <text evidence="1">The sequence shown here is derived from an EMBL/GenBank/DDBJ whole genome shotgun (WGS) entry which is preliminary data.</text>
</comment>
<proteinExistence type="predicted"/>
<dbReference type="Proteomes" id="UP000523795">
    <property type="component" value="Unassembled WGS sequence"/>
</dbReference>
<dbReference type="EMBL" id="JAAZSR010000810">
    <property type="protein sequence ID" value="NKX52866.1"/>
    <property type="molecule type" value="Genomic_DNA"/>
</dbReference>
<reference evidence="1 2" key="1">
    <citation type="submission" date="2020-04" db="EMBL/GenBank/DDBJ databases">
        <authorList>
            <person name="Liu S."/>
        </authorList>
    </citation>
    <scope>NUCLEOTIDE SEQUENCE [LARGE SCALE GENOMIC DNA]</scope>
    <source>
        <strain evidence="1 2">CGMCC 1.15091</strain>
    </source>
</reference>
<organism evidence="1 2">
    <name type="scientific">Arthrobacter deserti</name>
    <dbReference type="NCBI Taxonomy" id="1742687"/>
    <lineage>
        <taxon>Bacteria</taxon>
        <taxon>Bacillati</taxon>
        <taxon>Actinomycetota</taxon>
        <taxon>Actinomycetes</taxon>
        <taxon>Micrococcales</taxon>
        <taxon>Micrococcaceae</taxon>
        <taxon>Arthrobacter</taxon>
    </lineage>
</organism>
<feature type="non-terminal residue" evidence="1">
    <location>
        <position position="86"/>
    </location>
</feature>
<dbReference type="InterPro" id="IPR017853">
    <property type="entry name" value="GH"/>
</dbReference>